<gene>
    <name evidence="3" type="ORF">BCR33DRAFT_779931</name>
</gene>
<accession>A0A1Y2D054</accession>
<feature type="compositionally biased region" description="Polar residues" evidence="1">
    <location>
        <begin position="13"/>
        <end position="25"/>
    </location>
</feature>
<dbReference type="SMART" id="SM00670">
    <property type="entry name" value="PINc"/>
    <property type="match status" value="1"/>
</dbReference>
<feature type="region of interest" description="Disordered" evidence="1">
    <location>
        <begin position="310"/>
        <end position="338"/>
    </location>
</feature>
<dbReference type="PANTHER" id="PTHR16161:SF0">
    <property type="entry name" value="TRANSCRIPTIONAL PROTEIN SWT1"/>
    <property type="match status" value="1"/>
</dbReference>
<feature type="domain" description="PIN" evidence="2">
    <location>
        <begin position="155"/>
        <end position="285"/>
    </location>
</feature>
<dbReference type="AlphaFoldDB" id="A0A1Y2D054"/>
<dbReference type="Proteomes" id="UP000193642">
    <property type="component" value="Unassembled WGS sequence"/>
</dbReference>
<dbReference type="OrthoDB" id="2017974at2759"/>
<dbReference type="CDD" id="cd18727">
    <property type="entry name" value="PIN_Swt1-like"/>
    <property type="match status" value="1"/>
</dbReference>
<protein>
    <recommendedName>
        <fullName evidence="2">PIN domain-containing protein</fullName>
    </recommendedName>
</protein>
<evidence type="ECO:0000313" key="3">
    <source>
        <dbReference type="EMBL" id="ORY52679.1"/>
    </source>
</evidence>
<evidence type="ECO:0000259" key="2">
    <source>
        <dbReference type="SMART" id="SM00670"/>
    </source>
</evidence>
<feature type="region of interest" description="Disordered" evidence="1">
    <location>
        <begin position="80"/>
        <end position="104"/>
    </location>
</feature>
<dbReference type="InterPro" id="IPR052626">
    <property type="entry name" value="SWT1_Regulator"/>
</dbReference>
<dbReference type="InterPro" id="IPR002716">
    <property type="entry name" value="PIN_dom"/>
</dbReference>
<dbReference type="GO" id="GO:0004540">
    <property type="term" value="F:RNA nuclease activity"/>
    <property type="evidence" value="ECO:0007669"/>
    <property type="project" value="UniProtKB-ARBA"/>
</dbReference>
<dbReference type="EMBL" id="MCGO01000003">
    <property type="protein sequence ID" value="ORY52679.1"/>
    <property type="molecule type" value="Genomic_DNA"/>
</dbReference>
<dbReference type="Gene3D" id="3.40.50.1010">
    <property type="entry name" value="5'-nuclease"/>
    <property type="match status" value="1"/>
</dbReference>
<dbReference type="Pfam" id="PF13638">
    <property type="entry name" value="PIN_4"/>
    <property type="match status" value="1"/>
</dbReference>
<reference evidence="3 4" key="1">
    <citation type="submission" date="2016-07" db="EMBL/GenBank/DDBJ databases">
        <title>Pervasive Adenine N6-methylation of Active Genes in Fungi.</title>
        <authorList>
            <consortium name="DOE Joint Genome Institute"/>
            <person name="Mondo S.J."/>
            <person name="Dannebaum R.O."/>
            <person name="Kuo R.C."/>
            <person name="Labutti K."/>
            <person name="Haridas S."/>
            <person name="Kuo A."/>
            <person name="Salamov A."/>
            <person name="Ahrendt S.R."/>
            <person name="Lipzen A."/>
            <person name="Sullivan W."/>
            <person name="Andreopoulos W.B."/>
            <person name="Clum A."/>
            <person name="Lindquist E."/>
            <person name="Daum C."/>
            <person name="Ramamoorthy G.K."/>
            <person name="Gryganskyi A."/>
            <person name="Culley D."/>
            <person name="Magnuson J.K."/>
            <person name="James T.Y."/>
            <person name="O'Malley M.A."/>
            <person name="Stajich J.E."/>
            <person name="Spatafora J.W."/>
            <person name="Visel A."/>
            <person name="Grigoriev I.V."/>
        </authorList>
    </citation>
    <scope>NUCLEOTIDE SEQUENCE [LARGE SCALE GENOMIC DNA]</scope>
    <source>
        <strain evidence="3 4">JEL800</strain>
    </source>
</reference>
<sequence>MSQNPFGFGSGHSHPNAQFQNESPTFNHQSYFGFSSLPNQAPQFGFPGTHQQQLHHTFSHLHATESQPFNHFHSFEQQHSNWQFQQHPQIQHTPFPPPLQQQPNQYDDSFDAMDIDDESFISSLTAEINNIRSHHTTVAEMPKTITNTPTSKLLAAIVIDTNYWISHSGFCAKLIDLVGPNTPILIPKVVLVELDGLKGNGIEMNSRGHDVKSLARVAGSMIRRALGEQKGNIGGQKDGETLITAEQRAFEKITNDDLIVDYAKYCAKFLAKKVFLLSNDNILCSKAMIEGIDTRSNYRDTPKAFKDLVSGNVSPTKTPPAPEFISSTSNRSIHDPSNRDYKQAYFSGDPVAAARARYLDSPQGERQRFMKSGRTIELNQGTTITNIHRRTPMLTSSHQINQKLVVTPSIAHIPSSLSTPSKSATNDPILELLQQHHNIDVSSHFQPPAMSHQLTQSRHAPKTLSRSTDPEELVILKLIRLYHSNFLQNQLYTSPTFLEKKLPNVKSWMESSFGYRRRNKCNHSKGAMEQFFASSSELWDVCRVVGMEREWKDVQEMIIRWKGKVTEF</sequence>
<feature type="compositionally biased region" description="Polar residues" evidence="1">
    <location>
        <begin position="80"/>
        <end position="90"/>
    </location>
</feature>
<feature type="region of interest" description="Disordered" evidence="1">
    <location>
        <begin position="1"/>
        <end position="25"/>
    </location>
</feature>
<comment type="caution">
    <text evidence="3">The sequence shown here is derived from an EMBL/GenBank/DDBJ whole genome shotgun (WGS) entry which is preliminary data.</text>
</comment>
<dbReference type="InterPro" id="IPR029060">
    <property type="entry name" value="PIN-like_dom_sf"/>
</dbReference>
<evidence type="ECO:0000313" key="4">
    <source>
        <dbReference type="Proteomes" id="UP000193642"/>
    </source>
</evidence>
<dbReference type="GO" id="GO:0005634">
    <property type="term" value="C:nucleus"/>
    <property type="evidence" value="ECO:0007669"/>
    <property type="project" value="TreeGrafter"/>
</dbReference>
<organism evidence="3 4">
    <name type="scientific">Rhizoclosmatium globosum</name>
    <dbReference type="NCBI Taxonomy" id="329046"/>
    <lineage>
        <taxon>Eukaryota</taxon>
        <taxon>Fungi</taxon>
        <taxon>Fungi incertae sedis</taxon>
        <taxon>Chytridiomycota</taxon>
        <taxon>Chytridiomycota incertae sedis</taxon>
        <taxon>Chytridiomycetes</taxon>
        <taxon>Chytridiales</taxon>
        <taxon>Chytriomycetaceae</taxon>
        <taxon>Rhizoclosmatium</taxon>
    </lineage>
</organism>
<dbReference type="STRING" id="329046.A0A1Y2D054"/>
<dbReference type="PANTHER" id="PTHR16161">
    <property type="entry name" value="TRANSCRIPTIONAL PROTEIN SWT1"/>
    <property type="match status" value="1"/>
</dbReference>
<evidence type="ECO:0000256" key="1">
    <source>
        <dbReference type="SAM" id="MobiDB-lite"/>
    </source>
</evidence>
<keyword evidence="4" id="KW-1185">Reference proteome</keyword>
<proteinExistence type="predicted"/>
<feature type="region of interest" description="Disordered" evidence="1">
    <location>
        <begin position="444"/>
        <end position="466"/>
    </location>
</feature>
<name>A0A1Y2D054_9FUNG</name>
<dbReference type="SUPFAM" id="SSF88723">
    <property type="entry name" value="PIN domain-like"/>
    <property type="match status" value="1"/>
</dbReference>